<evidence type="ECO:0000313" key="2">
    <source>
        <dbReference type="Proteomes" id="UP001164929"/>
    </source>
</evidence>
<sequence>MSFLCVNVKPGLGDHRIPEKVCKHLLDIMHRTGYQPPDSTESPKEIDRQSSAEESLCLIRKCNNTRGVSGEADPVFEVPWILPCIETDTMLLENQLPFFVLLKLFTMTSGQSEKDFFGMALNFCQQIFRGLGNHIIHENECKHLLLKKVSVFEGSMVYLPFSDSESMLMYS</sequence>
<name>A0AAD6R9K6_9ROSI</name>
<keyword evidence="2" id="KW-1185">Reference proteome</keyword>
<gene>
    <name evidence="1" type="ORF">NC653_009593</name>
</gene>
<comment type="caution">
    <text evidence="1">The sequence shown here is derived from an EMBL/GenBank/DDBJ whole genome shotgun (WGS) entry which is preliminary data.</text>
</comment>
<dbReference type="EMBL" id="JAQIZT010000003">
    <property type="protein sequence ID" value="KAJ7004799.1"/>
    <property type="molecule type" value="Genomic_DNA"/>
</dbReference>
<dbReference type="AlphaFoldDB" id="A0AAD6R9K6"/>
<proteinExistence type="predicted"/>
<dbReference type="Pfam" id="PF03140">
    <property type="entry name" value="DUF247"/>
    <property type="match status" value="1"/>
</dbReference>
<reference evidence="1" key="1">
    <citation type="journal article" date="2023" name="Mol. Ecol. Resour.">
        <title>Chromosome-level genome assembly of a triploid poplar Populus alba 'Berolinensis'.</title>
        <authorList>
            <person name="Chen S."/>
            <person name="Yu Y."/>
            <person name="Wang X."/>
            <person name="Wang S."/>
            <person name="Zhang T."/>
            <person name="Zhou Y."/>
            <person name="He R."/>
            <person name="Meng N."/>
            <person name="Wang Y."/>
            <person name="Liu W."/>
            <person name="Liu Z."/>
            <person name="Liu J."/>
            <person name="Guo Q."/>
            <person name="Huang H."/>
            <person name="Sederoff R.R."/>
            <person name="Wang G."/>
            <person name="Qu G."/>
            <person name="Chen S."/>
        </authorList>
    </citation>
    <scope>NUCLEOTIDE SEQUENCE</scope>
    <source>
        <strain evidence="1">SC-2020</strain>
    </source>
</reference>
<evidence type="ECO:0000313" key="1">
    <source>
        <dbReference type="EMBL" id="KAJ7004799.1"/>
    </source>
</evidence>
<dbReference type="Proteomes" id="UP001164929">
    <property type="component" value="Chromosome 3"/>
</dbReference>
<protein>
    <submittedName>
        <fullName evidence="1">Uncharacterized protein</fullName>
    </submittedName>
</protein>
<organism evidence="1 2">
    <name type="scientific">Populus alba x Populus x berolinensis</name>
    <dbReference type="NCBI Taxonomy" id="444605"/>
    <lineage>
        <taxon>Eukaryota</taxon>
        <taxon>Viridiplantae</taxon>
        <taxon>Streptophyta</taxon>
        <taxon>Embryophyta</taxon>
        <taxon>Tracheophyta</taxon>
        <taxon>Spermatophyta</taxon>
        <taxon>Magnoliopsida</taxon>
        <taxon>eudicotyledons</taxon>
        <taxon>Gunneridae</taxon>
        <taxon>Pentapetalae</taxon>
        <taxon>rosids</taxon>
        <taxon>fabids</taxon>
        <taxon>Malpighiales</taxon>
        <taxon>Salicaceae</taxon>
        <taxon>Saliceae</taxon>
        <taxon>Populus</taxon>
    </lineage>
</organism>
<accession>A0AAD6R9K6</accession>
<dbReference type="InterPro" id="IPR004158">
    <property type="entry name" value="DUF247_pln"/>
</dbReference>